<gene>
    <name evidence="1" type="ORF">CLUMA_CG012630</name>
</gene>
<name>A0A1J1IHL5_9DIPT</name>
<organism evidence="1 2">
    <name type="scientific">Clunio marinus</name>
    <dbReference type="NCBI Taxonomy" id="568069"/>
    <lineage>
        <taxon>Eukaryota</taxon>
        <taxon>Metazoa</taxon>
        <taxon>Ecdysozoa</taxon>
        <taxon>Arthropoda</taxon>
        <taxon>Hexapoda</taxon>
        <taxon>Insecta</taxon>
        <taxon>Pterygota</taxon>
        <taxon>Neoptera</taxon>
        <taxon>Endopterygota</taxon>
        <taxon>Diptera</taxon>
        <taxon>Nematocera</taxon>
        <taxon>Chironomoidea</taxon>
        <taxon>Chironomidae</taxon>
        <taxon>Clunio</taxon>
    </lineage>
</organism>
<dbReference type="AlphaFoldDB" id="A0A1J1IHL5"/>
<accession>A0A1J1IHL5</accession>
<reference evidence="1 2" key="1">
    <citation type="submission" date="2015-04" db="EMBL/GenBank/DDBJ databases">
        <authorList>
            <person name="Syromyatnikov M.Y."/>
            <person name="Popov V.N."/>
        </authorList>
    </citation>
    <scope>NUCLEOTIDE SEQUENCE [LARGE SCALE GENOMIC DNA]</scope>
</reference>
<feature type="non-terminal residue" evidence="1">
    <location>
        <position position="1"/>
    </location>
</feature>
<dbReference type="Proteomes" id="UP000183832">
    <property type="component" value="Unassembled WGS sequence"/>
</dbReference>
<feature type="non-terminal residue" evidence="1">
    <location>
        <position position="130"/>
    </location>
</feature>
<keyword evidence="2" id="KW-1185">Reference proteome</keyword>
<evidence type="ECO:0000313" key="1">
    <source>
        <dbReference type="EMBL" id="CRK99250.1"/>
    </source>
</evidence>
<evidence type="ECO:0000313" key="2">
    <source>
        <dbReference type="Proteomes" id="UP000183832"/>
    </source>
</evidence>
<proteinExistence type="predicted"/>
<protein>
    <submittedName>
        <fullName evidence="1">CLUMA_CG012630, isoform A</fullName>
    </submittedName>
</protein>
<dbReference type="EMBL" id="CVRI01000050">
    <property type="protein sequence ID" value="CRK99250.1"/>
    <property type="molecule type" value="Genomic_DNA"/>
</dbReference>
<sequence>KKWKKNKATEKESALQSHLKPRSRLSIPVFTIYSKISRNFLSRQTSPHICSSKQKTVSNVYGHNIYDWKSLLNNYENGDKFVDFPLQLLIIWLIMFRLLEYFPYGYNETIKSHDCLRHTLNQALNNVKIY</sequence>